<dbReference type="InterPro" id="IPR017459">
    <property type="entry name" value="Glycosyl_Trfase_fam3_N_dom"/>
</dbReference>
<dbReference type="InterPro" id="IPR035902">
    <property type="entry name" value="Nuc_phospho_transferase"/>
</dbReference>
<dbReference type="EMBL" id="JALJOT010000003">
    <property type="protein sequence ID" value="KAK9916392.1"/>
    <property type="molecule type" value="Genomic_DNA"/>
</dbReference>
<dbReference type="InterPro" id="IPR005940">
    <property type="entry name" value="Anthranilate_Pribosyl_Tfrase"/>
</dbReference>
<comment type="caution">
    <text evidence="5">The sequence shown here is derived from an EMBL/GenBank/DDBJ whole genome shotgun (WGS) entry which is preliminary data.</text>
</comment>
<evidence type="ECO:0000313" key="6">
    <source>
        <dbReference type="Proteomes" id="UP001491310"/>
    </source>
</evidence>
<evidence type="ECO:0000313" key="5">
    <source>
        <dbReference type="EMBL" id="KAK9916392.1"/>
    </source>
</evidence>
<reference evidence="5 6" key="1">
    <citation type="journal article" date="2024" name="Nat. Commun.">
        <title>Phylogenomics reveals the evolutionary origins of lichenization in chlorophyte algae.</title>
        <authorList>
            <person name="Puginier C."/>
            <person name="Libourel C."/>
            <person name="Otte J."/>
            <person name="Skaloud P."/>
            <person name="Haon M."/>
            <person name="Grisel S."/>
            <person name="Petersen M."/>
            <person name="Berrin J.G."/>
            <person name="Delaux P.M."/>
            <person name="Dal Grande F."/>
            <person name="Keller J."/>
        </authorList>
    </citation>
    <scope>NUCLEOTIDE SEQUENCE [LARGE SCALE GENOMIC DNA]</scope>
    <source>
        <strain evidence="5 6">SAG 216-7</strain>
    </source>
</reference>
<keyword evidence="6" id="KW-1185">Reference proteome</keyword>
<feature type="domain" description="Glycosyl transferase family 3" evidence="3">
    <location>
        <begin position="110"/>
        <end position="360"/>
    </location>
</feature>
<dbReference type="SUPFAM" id="SSF52418">
    <property type="entry name" value="Nucleoside phosphorylase/phosphoribosyltransferase catalytic domain"/>
    <property type="match status" value="1"/>
</dbReference>
<dbReference type="InterPro" id="IPR000312">
    <property type="entry name" value="Glycosyl_Trfase_fam3"/>
</dbReference>
<feature type="domain" description="Glycosyl transferase family 3 N-terminal" evidence="4">
    <location>
        <begin position="42"/>
        <end position="102"/>
    </location>
</feature>
<evidence type="ECO:0000259" key="4">
    <source>
        <dbReference type="Pfam" id="PF02885"/>
    </source>
</evidence>
<dbReference type="Gene3D" id="1.20.970.10">
    <property type="entry name" value="Transferase, Pyrimidine Nucleoside Phosphorylase, Chain C"/>
    <property type="match status" value="1"/>
</dbReference>
<dbReference type="InterPro" id="IPR036320">
    <property type="entry name" value="Glycosyl_Trfase_fam3_N_dom_sf"/>
</dbReference>
<dbReference type="NCBIfam" id="TIGR01245">
    <property type="entry name" value="trpD"/>
    <property type="match status" value="1"/>
</dbReference>
<evidence type="ECO:0000259" key="3">
    <source>
        <dbReference type="Pfam" id="PF00591"/>
    </source>
</evidence>
<accession>A0ABR2YXL5</accession>
<gene>
    <name evidence="5" type="ORF">WJX75_002128</name>
</gene>
<dbReference type="SUPFAM" id="SSF47648">
    <property type="entry name" value="Nucleoside phosphorylase/phosphoribosyltransferase N-terminal domain"/>
    <property type="match status" value="1"/>
</dbReference>
<evidence type="ECO:0008006" key="7">
    <source>
        <dbReference type="Google" id="ProtNLM"/>
    </source>
</evidence>
<organism evidence="5 6">
    <name type="scientific">Coccomyxa subellipsoidea</name>
    <dbReference type="NCBI Taxonomy" id="248742"/>
    <lineage>
        <taxon>Eukaryota</taxon>
        <taxon>Viridiplantae</taxon>
        <taxon>Chlorophyta</taxon>
        <taxon>core chlorophytes</taxon>
        <taxon>Trebouxiophyceae</taxon>
        <taxon>Trebouxiophyceae incertae sedis</taxon>
        <taxon>Coccomyxaceae</taxon>
        <taxon>Coccomyxa</taxon>
    </lineage>
</organism>
<dbReference type="Pfam" id="PF00591">
    <property type="entry name" value="Glycos_transf_3"/>
    <property type="match status" value="1"/>
</dbReference>
<proteinExistence type="inferred from homology"/>
<evidence type="ECO:0000256" key="1">
    <source>
        <dbReference type="ARBA" id="ARBA00022676"/>
    </source>
</evidence>
<protein>
    <recommendedName>
        <fullName evidence="7">Anthranilate phosphoribosyltransferase</fullName>
    </recommendedName>
</protein>
<dbReference type="HAMAP" id="MF_00211">
    <property type="entry name" value="TrpD"/>
    <property type="match status" value="1"/>
</dbReference>
<dbReference type="PANTHER" id="PTHR43285">
    <property type="entry name" value="ANTHRANILATE PHOSPHORIBOSYLTRANSFERASE"/>
    <property type="match status" value="1"/>
</dbReference>
<dbReference type="Proteomes" id="UP001491310">
    <property type="component" value="Unassembled WGS sequence"/>
</dbReference>
<dbReference type="Pfam" id="PF02885">
    <property type="entry name" value="Glycos_trans_3N"/>
    <property type="match status" value="1"/>
</dbReference>
<evidence type="ECO:0000256" key="2">
    <source>
        <dbReference type="ARBA" id="ARBA00022679"/>
    </source>
</evidence>
<keyword evidence="2" id="KW-0808">Transferase</keyword>
<sequence>MSSKVNLNYETSRRLASCKRRRREIKASGAAVASPPKATDIKEILEALLEQRDLTESQTQDALTALVDGAHQTQMAAFLVLLRAKGETAEEVAGLAKAMRDKSVHVATSGDVLDIVGTGGDGIGSVNISTGATVIAAAAGAKVAKHGNRSVSSLCGSADVLEALGIAVDIGPEGISRCLEEVGLGFMFAPRFHPAMAAVVPVRRSLKVRTAFNILGPLLNPAGAAYGLIGVYSPAISGLMAATLQRLGTKRALVVHSHGLDELTPMGDAEILEVTPTGTRSYRLDPLDLGIKRCEVADLAGGDAQLNASILSDVFGGTRGAVADALNLNAGVALAAAEIAASPAEGVAMAQEAQQSGKAADLLQRWRKISLECRDAEASK</sequence>
<dbReference type="Gene3D" id="3.40.1030.10">
    <property type="entry name" value="Nucleoside phosphorylase/phosphoribosyltransferase catalytic domain"/>
    <property type="match status" value="1"/>
</dbReference>
<dbReference type="PANTHER" id="PTHR43285:SF2">
    <property type="entry name" value="ANTHRANILATE PHOSPHORIBOSYLTRANSFERASE"/>
    <property type="match status" value="1"/>
</dbReference>
<keyword evidence="1" id="KW-0328">Glycosyltransferase</keyword>
<name>A0ABR2YXL5_9CHLO</name>